<evidence type="ECO:0000256" key="1">
    <source>
        <dbReference type="ARBA" id="ARBA00009902"/>
    </source>
</evidence>
<keyword evidence="7" id="KW-1185">Reference proteome</keyword>
<dbReference type="EMBL" id="JAUSTF010000002">
    <property type="protein sequence ID" value="MDQ0179711.1"/>
    <property type="molecule type" value="Genomic_DNA"/>
</dbReference>
<dbReference type="CDD" id="cd18609">
    <property type="entry name" value="GH32-like"/>
    <property type="match status" value="1"/>
</dbReference>
<dbReference type="RefSeq" id="WP_306959090.1">
    <property type="nucleotide sequence ID" value="NZ_JAUSRG010000001.1"/>
</dbReference>
<accession>A0AAW8DCL3</accession>
<evidence type="ECO:0000313" key="8">
    <source>
        <dbReference type="Proteomes" id="UP001242995"/>
    </source>
</evidence>
<organism evidence="5 8">
    <name type="scientific">Arthrobacter bambusae</name>
    <dbReference type="NCBI Taxonomy" id="1338426"/>
    <lineage>
        <taxon>Bacteria</taxon>
        <taxon>Bacillati</taxon>
        <taxon>Actinomycetota</taxon>
        <taxon>Actinomycetes</taxon>
        <taxon>Micrococcales</taxon>
        <taxon>Micrococcaceae</taxon>
        <taxon>Arthrobacter</taxon>
    </lineage>
</organism>
<dbReference type="InterPro" id="IPR023296">
    <property type="entry name" value="Glyco_hydro_beta-prop_sf"/>
</dbReference>
<keyword evidence="3 5" id="KW-0326">Glycosidase</keyword>
<keyword evidence="2 5" id="KW-0378">Hydrolase</keyword>
<evidence type="ECO:0000256" key="3">
    <source>
        <dbReference type="ARBA" id="ARBA00023295"/>
    </source>
</evidence>
<comment type="similarity">
    <text evidence="1">Belongs to the glycosyl hydrolase 32 family.</text>
</comment>
<comment type="caution">
    <text evidence="5">The sequence shown here is derived from an EMBL/GenBank/DDBJ whole genome shotgun (WGS) entry which is preliminary data.</text>
</comment>
<evidence type="ECO:0000256" key="2">
    <source>
        <dbReference type="ARBA" id="ARBA00022801"/>
    </source>
</evidence>
<name>A0AAW8DCL3_9MICC</name>
<evidence type="ECO:0000259" key="4">
    <source>
        <dbReference type="Pfam" id="PF00251"/>
    </source>
</evidence>
<dbReference type="InterPro" id="IPR051214">
    <property type="entry name" value="GH32_Enzymes"/>
</dbReference>
<evidence type="ECO:0000313" key="5">
    <source>
        <dbReference type="EMBL" id="MDP9903636.1"/>
    </source>
</evidence>
<dbReference type="SUPFAM" id="SSF75005">
    <property type="entry name" value="Arabinanase/levansucrase/invertase"/>
    <property type="match status" value="1"/>
</dbReference>
<sequence length="324" mass="35924">MSFAKDDHWVWDFWLADDGEAYHLYYLQAPKSLGNPDLRHRNASIGHATSADLRTWRDHGTVLVHGEPSEPDASATWTGSVVCGDDGLWRMFYTGSRFLRPDAITNIETICVAVSPDLHAWHKSDDFALNADPRCYETLDDGVWHEEAWRDPWVFQSPPGSWHMLITARGRSGPDERNRGVIGYARSDDLENWSVGPALTGSAGFAHLEVPQIVELSGSHWLLFSCDGNHLAGPRAGQPGGIWLAPAASPLGPFDLDQARLLADEHLYSGRIAHNRSGRPVLLAFENLSAEGGFGGRISDPRDLEWDGEAFVLATERHERPATR</sequence>
<proteinExistence type="inferred from homology"/>
<reference evidence="5 7" key="1">
    <citation type="submission" date="2023-07" db="EMBL/GenBank/DDBJ databases">
        <title>Sorghum-associated microbial communities from plants grown in Nebraska, USA.</title>
        <authorList>
            <person name="Schachtman D."/>
        </authorList>
    </citation>
    <scope>NUCLEOTIDE SEQUENCE</scope>
    <source>
        <strain evidence="5">DS1006</strain>
        <strain evidence="6 7">DS1016</strain>
    </source>
</reference>
<evidence type="ECO:0000313" key="7">
    <source>
        <dbReference type="Proteomes" id="UP001230951"/>
    </source>
</evidence>
<dbReference type="Gene3D" id="2.115.10.20">
    <property type="entry name" value="Glycosyl hydrolase domain, family 43"/>
    <property type="match status" value="1"/>
</dbReference>
<gene>
    <name evidence="5" type="ORF">J2S90_000576</name>
    <name evidence="6" type="ORF">J2S93_001127</name>
</gene>
<evidence type="ECO:0000313" key="6">
    <source>
        <dbReference type="EMBL" id="MDQ0179711.1"/>
    </source>
</evidence>
<dbReference type="AlphaFoldDB" id="A0AAW8DCL3"/>
<dbReference type="InterPro" id="IPR013148">
    <property type="entry name" value="Glyco_hydro_32_N"/>
</dbReference>
<dbReference type="EC" id="3.2.1.26" evidence="5"/>
<protein>
    <submittedName>
        <fullName evidence="5">Beta-fructofuranosidase</fullName>
        <ecNumber evidence="5">3.2.1.26</ecNumber>
    </submittedName>
</protein>
<dbReference type="PANTHER" id="PTHR43101:SF1">
    <property type="entry name" value="BETA-FRUCTOSIDASE"/>
    <property type="match status" value="1"/>
</dbReference>
<dbReference type="Proteomes" id="UP001230951">
    <property type="component" value="Unassembled WGS sequence"/>
</dbReference>
<dbReference type="Proteomes" id="UP001242995">
    <property type="component" value="Unassembled WGS sequence"/>
</dbReference>
<dbReference type="EMBL" id="JAUSRG010000001">
    <property type="protein sequence ID" value="MDP9903636.1"/>
    <property type="molecule type" value="Genomic_DNA"/>
</dbReference>
<dbReference type="Pfam" id="PF00251">
    <property type="entry name" value="Glyco_hydro_32N"/>
    <property type="match status" value="1"/>
</dbReference>
<dbReference type="PANTHER" id="PTHR43101">
    <property type="entry name" value="BETA-FRUCTOSIDASE"/>
    <property type="match status" value="1"/>
</dbReference>
<feature type="domain" description="Glycosyl hydrolase family 32 N-terminal" evidence="4">
    <location>
        <begin position="20"/>
        <end position="226"/>
    </location>
</feature>
<dbReference type="GO" id="GO:0004564">
    <property type="term" value="F:beta-fructofuranosidase activity"/>
    <property type="evidence" value="ECO:0007669"/>
    <property type="project" value="UniProtKB-EC"/>
</dbReference>